<proteinExistence type="predicted"/>
<dbReference type="InterPro" id="IPR043144">
    <property type="entry name" value="Mal/L-sulf/L-lact_DH-like_ah"/>
</dbReference>
<keyword evidence="1" id="KW-0560">Oxidoreductase</keyword>
<dbReference type="InterPro" id="IPR036111">
    <property type="entry name" value="Mal/L-sulfo/L-lacto_DH-like_sf"/>
</dbReference>
<dbReference type="Pfam" id="PF02615">
    <property type="entry name" value="Ldh_2"/>
    <property type="match status" value="1"/>
</dbReference>
<evidence type="ECO:0000256" key="1">
    <source>
        <dbReference type="ARBA" id="ARBA00023002"/>
    </source>
</evidence>
<dbReference type="Gene3D" id="3.30.1370.60">
    <property type="entry name" value="Hypothetical oxidoreductase yiak, domain 2"/>
    <property type="match status" value="1"/>
</dbReference>
<dbReference type="InterPro" id="IPR043143">
    <property type="entry name" value="Mal/L-sulf/L-lact_DH-like_NADP"/>
</dbReference>
<sequence length="344" mass="36654">MARVSFDEMQGAIHLALLNAGMNERDAGICARVHAESTCDGVNSHGINRVARFVDYVRKGWVNLAGAPAPVKQFGAIEILDGNRGPGILNALSATERAMEIADAQGVGIVALRNTTHWMRGGTYGWHAADRGYIAICWTNTESCMPGWGGRNPRVGNNPFVMAVPREKGHIVLDMAMSQYSYGKLQATRLKGKNMPFPAGFDSEGKLTVEPGPIEASMRILPMGYWKGSGFAIMLDVLAAVLSEGIATNGIDAVRQGSCTGCSQIFILIDPRKLGGEAFTNTVADSVADYVNGSEHAEDSGEVLYPGQSALRTRIEQKQHGIAVDDGIWAEVCSLAQAGALSAS</sequence>
<accession>A0A2Z5N1C2</accession>
<dbReference type="SUPFAM" id="SSF89733">
    <property type="entry name" value="L-sulfolactate dehydrogenase-like"/>
    <property type="match status" value="1"/>
</dbReference>
<evidence type="ECO:0000313" key="2">
    <source>
        <dbReference type="EMBL" id="AXF22577.1"/>
    </source>
</evidence>
<dbReference type="Proteomes" id="UP000253104">
    <property type="component" value="Chromosome mHSR5_B"/>
</dbReference>
<dbReference type="EMBL" id="CP024903">
    <property type="protein sequence ID" value="AXF22577.1"/>
    <property type="molecule type" value="Genomic_DNA"/>
</dbReference>
<reference evidence="2 3" key="1">
    <citation type="journal article" date="2018" name="ISME J.">
        <title>Involvement of Burkholderiaceae and sulfurous volatiles in disease-suppressive soils.</title>
        <authorList>
            <person name="Carrion V.J."/>
            <person name="Cordovez V."/>
            <person name="Tyc O."/>
            <person name="Etalo D.W."/>
            <person name="de Bruijn I."/>
            <person name="de Jager V.C."/>
            <person name="Medema M.H."/>
            <person name="Eberl L."/>
            <person name="Raaijmakers J.M."/>
        </authorList>
    </citation>
    <scope>NUCLEOTIDE SEQUENCE [LARGE SCALE GENOMIC DNA]</scope>
    <source>
        <strain evidence="3">mHSR5</strain>
    </source>
</reference>
<protein>
    <submittedName>
        <fullName evidence="2">3-dehydro-L-gulonate 2-dehydrogenase</fullName>
    </submittedName>
</protein>
<gene>
    <name evidence="2" type="ORF">CUJ89_18800</name>
</gene>
<evidence type="ECO:0000313" key="3">
    <source>
        <dbReference type="Proteomes" id="UP000253104"/>
    </source>
</evidence>
<dbReference type="NCBIfam" id="NF009750">
    <property type="entry name" value="PRK13260.1"/>
    <property type="match status" value="1"/>
</dbReference>
<dbReference type="OrthoDB" id="924592at2"/>
<dbReference type="InterPro" id="IPR003767">
    <property type="entry name" value="Malate/L-lactate_DH-like"/>
</dbReference>
<dbReference type="PANTHER" id="PTHR11091:SF3">
    <property type="entry name" value="2,3-DIKETO-L-GULONATE REDUCTASE"/>
    <property type="match status" value="1"/>
</dbReference>
<dbReference type="AlphaFoldDB" id="A0A2Z5N1C2"/>
<name>A0A2Z5N1C2_BURPY</name>
<dbReference type="Gene3D" id="1.10.1530.10">
    <property type="match status" value="1"/>
</dbReference>
<dbReference type="GO" id="GO:0016491">
    <property type="term" value="F:oxidoreductase activity"/>
    <property type="evidence" value="ECO:0007669"/>
    <property type="project" value="UniProtKB-KW"/>
</dbReference>
<organism evidence="2 3">
    <name type="scientific">Burkholderia pyrrocinia</name>
    <name type="common">Pseudomonas pyrrocinia</name>
    <dbReference type="NCBI Taxonomy" id="60550"/>
    <lineage>
        <taxon>Bacteria</taxon>
        <taxon>Pseudomonadati</taxon>
        <taxon>Pseudomonadota</taxon>
        <taxon>Betaproteobacteria</taxon>
        <taxon>Burkholderiales</taxon>
        <taxon>Burkholderiaceae</taxon>
        <taxon>Burkholderia</taxon>
        <taxon>Burkholderia cepacia complex</taxon>
    </lineage>
</organism>
<dbReference type="PANTHER" id="PTHR11091">
    <property type="entry name" value="OXIDOREDUCTASE-RELATED"/>
    <property type="match status" value="1"/>
</dbReference>